<feature type="compositionally biased region" description="Polar residues" evidence="11">
    <location>
        <begin position="226"/>
        <end position="238"/>
    </location>
</feature>
<evidence type="ECO:0000259" key="13">
    <source>
        <dbReference type="PROSITE" id="PS50157"/>
    </source>
</evidence>
<feature type="domain" description="C2H2-type" evidence="13">
    <location>
        <begin position="635"/>
        <end position="663"/>
    </location>
</feature>
<dbReference type="AlphaFoldDB" id="A0A8J4WWA3"/>
<sequence length="695" mass="79775">MKKKVKHNVAKKKLDVEGDASGPAMDQSEVSHGDESAQEKRRLRVSQSDNCFLEFLNKDRRAVPSFCDIAISVGGEMFPAHKVVLAFGSSYFHAKLSENPQLDNMTLDNVDNSTFGHLLDFLYTSEMEVQQSRIPSLSEAACFLDMREAVNLLAGETPPNRAPEQGEKEEVPAVKEPQCTSSSSSSCSAEFKKIQTPGETQCLLCSRTFRYKKSLENHLAKMHSQAEVTETAAYSTSTRQRRTLSKSESLENKTCIGKENTRQNDAHEDEGTASVEEDDQDDDDDDDDVADDEENLQEQSKESEGKETETALEAESSVRMELEVESSSSHVNKDHDASVAQSAGGLVYPEGLAPVIIQSGNKKTLKCPKCDKTFDRTGKYESHTRVHTREKPFQCDVCLQRYSTKSNLTVHKKKHTGDAPVQRKDHKCPFCNKPYASRKTLSKHVKRFHPDHIAEFQNMRKRKSEGWKCDICHKSFTRRPHLEEHMILHSQHRPFKCGYCDDYFKSRFARLKHQEKYHLGPFPCDICGRQFNDTGNRKRHIECTHGGKRKWTCNKCGKSVRERTTLREHQRIHSGEKPHLCSICGQSFRHGSSYRLHLRVHHDDKRYECEECGKAFIRHDHLKKHKKIHTDERAHQCEECGKCFRRADHLNVHYKSIHLGDKVWRKYKAVVHQCEVCKKEFRGKTNLMTHFRTHS</sequence>
<dbReference type="InterPro" id="IPR013087">
    <property type="entry name" value="Znf_C2H2_type"/>
</dbReference>
<evidence type="ECO:0000256" key="8">
    <source>
        <dbReference type="ARBA" id="ARBA00023242"/>
    </source>
</evidence>
<evidence type="ECO:0000313" key="14">
    <source>
        <dbReference type="EMBL" id="KAF5893612.1"/>
    </source>
</evidence>
<evidence type="ECO:0000256" key="2">
    <source>
        <dbReference type="ARBA" id="ARBA00022723"/>
    </source>
</evidence>
<feature type="region of interest" description="Disordered" evidence="11">
    <location>
        <begin position="1"/>
        <end position="42"/>
    </location>
</feature>
<feature type="compositionally biased region" description="Basic and acidic residues" evidence="11">
    <location>
        <begin position="164"/>
        <end position="173"/>
    </location>
</feature>
<evidence type="ECO:0000256" key="9">
    <source>
        <dbReference type="ARBA" id="ARBA00070983"/>
    </source>
</evidence>
<feature type="domain" description="C2H2-type" evidence="13">
    <location>
        <begin position="200"/>
        <end position="228"/>
    </location>
</feature>
<evidence type="ECO:0000256" key="7">
    <source>
        <dbReference type="ARBA" id="ARBA00023163"/>
    </source>
</evidence>
<dbReference type="PANTHER" id="PTHR24388">
    <property type="entry name" value="ZINC FINGER PROTEIN"/>
    <property type="match status" value="1"/>
</dbReference>
<organism evidence="14 15">
    <name type="scientific">Clarias magur</name>
    <name type="common">Asian catfish</name>
    <name type="synonym">Macropteronotus magur</name>
    <dbReference type="NCBI Taxonomy" id="1594786"/>
    <lineage>
        <taxon>Eukaryota</taxon>
        <taxon>Metazoa</taxon>
        <taxon>Chordata</taxon>
        <taxon>Craniata</taxon>
        <taxon>Vertebrata</taxon>
        <taxon>Euteleostomi</taxon>
        <taxon>Actinopterygii</taxon>
        <taxon>Neopterygii</taxon>
        <taxon>Teleostei</taxon>
        <taxon>Ostariophysi</taxon>
        <taxon>Siluriformes</taxon>
        <taxon>Clariidae</taxon>
        <taxon>Clarias</taxon>
    </lineage>
</organism>
<dbReference type="FunFam" id="3.30.160.60:FF:001282">
    <property type="entry name" value="Zinc finger and BTB domain-containing protein 41"/>
    <property type="match status" value="1"/>
</dbReference>
<feature type="compositionally biased region" description="Basic and acidic residues" evidence="11">
    <location>
        <begin position="259"/>
        <end position="270"/>
    </location>
</feature>
<evidence type="ECO:0000256" key="1">
    <source>
        <dbReference type="ARBA" id="ARBA00004123"/>
    </source>
</evidence>
<dbReference type="InterPro" id="IPR036236">
    <property type="entry name" value="Znf_C2H2_sf"/>
</dbReference>
<evidence type="ECO:0000256" key="4">
    <source>
        <dbReference type="ARBA" id="ARBA00022771"/>
    </source>
</evidence>
<evidence type="ECO:0000256" key="6">
    <source>
        <dbReference type="ARBA" id="ARBA00023015"/>
    </source>
</evidence>
<keyword evidence="4 10" id="KW-0863">Zinc-finger</keyword>
<name>A0A8J4WWA3_CLAMG</name>
<keyword evidence="6" id="KW-0805">Transcription regulation</keyword>
<evidence type="ECO:0000256" key="11">
    <source>
        <dbReference type="SAM" id="MobiDB-lite"/>
    </source>
</evidence>
<comment type="caution">
    <text evidence="14">The sequence shown here is derived from an EMBL/GenBank/DDBJ whole genome shotgun (WGS) entry which is preliminary data.</text>
</comment>
<reference evidence="14" key="1">
    <citation type="submission" date="2020-07" db="EMBL/GenBank/DDBJ databases">
        <title>Clarias magur genome sequencing, assembly and annotation.</title>
        <authorList>
            <person name="Kushwaha B."/>
            <person name="Kumar R."/>
            <person name="Das P."/>
            <person name="Joshi C.G."/>
            <person name="Kumar D."/>
            <person name="Nagpure N.S."/>
            <person name="Pandey M."/>
            <person name="Agarwal S."/>
            <person name="Srivastava S."/>
            <person name="Singh M."/>
            <person name="Sahoo L."/>
            <person name="Jayasankar P."/>
            <person name="Meher P.K."/>
            <person name="Koringa P.G."/>
            <person name="Iquebal M.A."/>
            <person name="Das S.P."/>
            <person name="Bit A."/>
            <person name="Patnaik S."/>
            <person name="Patel N."/>
            <person name="Shah T.M."/>
            <person name="Hinsu A."/>
            <person name="Jena J.K."/>
        </authorList>
    </citation>
    <scope>NUCLEOTIDE SEQUENCE</scope>
    <source>
        <strain evidence="14">CIFAMagur01</strain>
        <tissue evidence="14">Testis</tissue>
    </source>
</reference>
<dbReference type="FunFam" id="3.30.160.60:FF:002627">
    <property type="entry name" value="Zinc finger and BTB domain-containing 41"/>
    <property type="match status" value="1"/>
</dbReference>
<evidence type="ECO:0000256" key="10">
    <source>
        <dbReference type="PROSITE-ProRule" id="PRU00042"/>
    </source>
</evidence>
<feature type="region of interest" description="Disordered" evidence="11">
    <location>
        <begin position="222"/>
        <end position="338"/>
    </location>
</feature>
<dbReference type="PANTHER" id="PTHR24388:SF53">
    <property type="entry name" value="CHORION TRANSCRIPTION FACTOR CF2-RELATED"/>
    <property type="match status" value="1"/>
</dbReference>
<dbReference type="SMART" id="SM00225">
    <property type="entry name" value="BTB"/>
    <property type="match status" value="1"/>
</dbReference>
<dbReference type="GO" id="GO:0000981">
    <property type="term" value="F:DNA-binding transcription factor activity, RNA polymerase II-specific"/>
    <property type="evidence" value="ECO:0007669"/>
    <property type="project" value="TreeGrafter"/>
</dbReference>
<feature type="compositionally biased region" description="Basic residues" evidence="11">
    <location>
        <begin position="1"/>
        <end position="11"/>
    </location>
</feature>
<dbReference type="FunFam" id="3.30.160.60:FF:001227">
    <property type="entry name" value="Zinc finger and BTB domain containing 41"/>
    <property type="match status" value="1"/>
</dbReference>
<feature type="domain" description="C2H2-type" evidence="13">
    <location>
        <begin position="522"/>
        <end position="550"/>
    </location>
</feature>
<dbReference type="Proteomes" id="UP000727407">
    <property type="component" value="Unassembled WGS sequence"/>
</dbReference>
<feature type="non-terminal residue" evidence="14">
    <location>
        <position position="1"/>
    </location>
</feature>
<keyword evidence="7" id="KW-0804">Transcription</keyword>
<dbReference type="FunFam" id="3.30.160.60:FF:000841">
    <property type="entry name" value="zinc finger and BTB domain-containing protein 41"/>
    <property type="match status" value="1"/>
</dbReference>
<feature type="domain" description="C2H2-type" evidence="13">
    <location>
        <begin position="467"/>
        <end position="494"/>
    </location>
</feature>
<dbReference type="GO" id="GO:0008270">
    <property type="term" value="F:zinc ion binding"/>
    <property type="evidence" value="ECO:0007669"/>
    <property type="project" value="UniProtKB-KW"/>
</dbReference>
<dbReference type="Pfam" id="PF00651">
    <property type="entry name" value="BTB"/>
    <property type="match status" value="1"/>
</dbReference>
<feature type="compositionally biased region" description="Acidic residues" evidence="11">
    <location>
        <begin position="275"/>
        <end position="296"/>
    </location>
</feature>
<keyword evidence="15" id="KW-1185">Reference proteome</keyword>
<dbReference type="EMBL" id="QNUK01000422">
    <property type="protein sequence ID" value="KAF5893612.1"/>
    <property type="molecule type" value="Genomic_DNA"/>
</dbReference>
<proteinExistence type="predicted"/>
<protein>
    <recommendedName>
        <fullName evidence="9">Zinc finger and BTB domain-containing protein 41</fullName>
    </recommendedName>
</protein>
<gene>
    <name evidence="14" type="primary">zbtb41</name>
    <name evidence="14" type="ORF">DAT39_016663</name>
</gene>
<dbReference type="PROSITE" id="PS00028">
    <property type="entry name" value="ZINC_FINGER_C2H2_1"/>
    <property type="match status" value="12"/>
</dbReference>
<dbReference type="InterPro" id="IPR000210">
    <property type="entry name" value="BTB/POZ_dom"/>
</dbReference>
<evidence type="ECO:0000256" key="5">
    <source>
        <dbReference type="ARBA" id="ARBA00022833"/>
    </source>
</evidence>
<keyword evidence="5" id="KW-0862">Zinc</keyword>
<feature type="domain" description="C2H2-type" evidence="13">
    <location>
        <begin position="393"/>
        <end position="420"/>
    </location>
</feature>
<feature type="domain" description="C2H2-type" evidence="13">
    <location>
        <begin position="607"/>
        <end position="634"/>
    </location>
</feature>
<dbReference type="SMART" id="SM00355">
    <property type="entry name" value="ZnF_C2H2"/>
    <property type="match status" value="12"/>
</dbReference>
<feature type="domain" description="C2H2-type" evidence="13">
    <location>
        <begin position="495"/>
        <end position="523"/>
    </location>
</feature>
<keyword evidence="8" id="KW-0539">Nucleus</keyword>
<feature type="domain" description="C2H2-type" evidence="13">
    <location>
        <begin position="426"/>
        <end position="449"/>
    </location>
</feature>
<dbReference type="SUPFAM" id="SSF57667">
    <property type="entry name" value="beta-beta-alpha zinc fingers"/>
    <property type="match status" value="5"/>
</dbReference>
<comment type="subcellular location">
    <subcellularLocation>
        <location evidence="1">Nucleus</location>
    </subcellularLocation>
</comment>
<dbReference type="Pfam" id="PF00096">
    <property type="entry name" value="zf-C2H2"/>
    <property type="match status" value="7"/>
</dbReference>
<dbReference type="SUPFAM" id="SSF54695">
    <property type="entry name" value="POZ domain"/>
    <property type="match status" value="1"/>
</dbReference>
<feature type="region of interest" description="Disordered" evidence="11">
    <location>
        <begin position="156"/>
        <end position="187"/>
    </location>
</feature>
<accession>A0A8J4WWA3</accession>
<dbReference type="GO" id="GO:0000978">
    <property type="term" value="F:RNA polymerase II cis-regulatory region sequence-specific DNA binding"/>
    <property type="evidence" value="ECO:0007669"/>
    <property type="project" value="TreeGrafter"/>
</dbReference>
<dbReference type="FunFam" id="3.30.160.60:FF:000624">
    <property type="entry name" value="zinc finger protein 697"/>
    <property type="match status" value="1"/>
</dbReference>
<dbReference type="Gene3D" id="3.30.710.10">
    <property type="entry name" value="Potassium Channel Kv1.1, Chain A"/>
    <property type="match status" value="1"/>
</dbReference>
<feature type="domain" description="C2H2-type" evidence="13">
    <location>
        <begin position="551"/>
        <end position="578"/>
    </location>
</feature>
<dbReference type="FunFam" id="3.30.160.60:FF:000337">
    <property type="entry name" value="Zinc finger and BTB domain containing 41"/>
    <property type="match status" value="2"/>
</dbReference>
<feature type="domain" description="BTB" evidence="12">
    <location>
        <begin position="67"/>
        <end position="131"/>
    </location>
</feature>
<dbReference type="GO" id="GO:0005634">
    <property type="term" value="C:nucleus"/>
    <property type="evidence" value="ECO:0007669"/>
    <property type="project" value="UniProtKB-SubCell"/>
</dbReference>
<dbReference type="PROSITE" id="PS50097">
    <property type="entry name" value="BTB"/>
    <property type="match status" value="1"/>
</dbReference>
<feature type="compositionally biased region" description="Basic and acidic residues" evidence="11">
    <location>
        <begin position="29"/>
        <end position="40"/>
    </location>
</feature>
<evidence type="ECO:0000259" key="12">
    <source>
        <dbReference type="PROSITE" id="PS50097"/>
    </source>
</evidence>
<evidence type="ECO:0000256" key="3">
    <source>
        <dbReference type="ARBA" id="ARBA00022737"/>
    </source>
</evidence>
<dbReference type="InterPro" id="IPR050527">
    <property type="entry name" value="Snail/Krueppel_Znf"/>
</dbReference>
<dbReference type="Gene3D" id="3.30.160.60">
    <property type="entry name" value="Classic Zinc Finger"/>
    <property type="match status" value="9"/>
</dbReference>
<dbReference type="PROSITE" id="PS50157">
    <property type="entry name" value="ZINC_FINGER_C2H2_2"/>
    <property type="match status" value="12"/>
</dbReference>
<feature type="domain" description="C2H2-type" evidence="13">
    <location>
        <begin position="365"/>
        <end position="392"/>
    </location>
</feature>
<evidence type="ECO:0000313" key="15">
    <source>
        <dbReference type="Proteomes" id="UP000727407"/>
    </source>
</evidence>
<dbReference type="InterPro" id="IPR011333">
    <property type="entry name" value="SKP1/BTB/POZ_sf"/>
</dbReference>
<dbReference type="OrthoDB" id="654211at2759"/>
<feature type="domain" description="C2H2-type" evidence="13">
    <location>
        <begin position="672"/>
        <end position="695"/>
    </location>
</feature>
<feature type="compositionally biased region" description="Basic and acidic residues" evidence="11">
    <location>
        <begin position="299"/>
        <end position="309"/>
    </location>
</feature>
<keyword evidence="2" id="KW-0479">Metal-binding</keyword>
<dbReference type="Pfam" id="PF13894">
    <property type="entry name" value="zf-C2H2_4"/>
    <property type="match status" value="1"/>
</dbReference>
<keyword evidence="3" id="KW-0677">Repeat</keyword>
<feature type="domain" description="C2H2-type" evidence="13">
    <location>
        <begin position="579"/>
        <end position="606"/>
    </location>
</feature>